<feature type="region of interest" description="Disordered" evidence="1">
    <location>
        <begin position="304"/>
        <end position="331"/>
    </location>
</feature>
<accession>A0A1B9I688</accession>
<sequence>MVSNRHDFTDSEPENEVDSGVDSQAGPSNPRKRQLSEGVAESSNADGGDSRGGSEDFDDLLANDEDVEERTKPVPPPKKAKKNGTGKPLKITLRPGISNLINSQTPPLKSNSNKKSNSTRHSDRSSLSPPPPITLKFGLKSAMAEKAAYSSSEDDDPLPVPAPPSSKKKKPSSTTSSASKSKAKSQAEKVSSTATSSALAPRKSYDWLAPSAAGASHRGPPERGEKEKEKERQDSINNDNAKITGWSPADEAIGGLLDDAPESFEKKPVKKSHKKKAADAPPGPGKAWRKGIKKGMTTAVKAEDGLFTPSGSPLVHAVTPQSREGSPDPLGEVVDKLAEISPRMIIERPIAPAISRAPREPSPPFVLADAKVLGFPVYPNPIQVPKVPLGPFPKVTQYFAPINGGDVGPFPRKEPVRNWTHTDKIITGIGGGQLKLKSWVSGPESELSRLVQSDKEANEIARLAKSKTNATNKAAGQGISTGTVTPNSNIIEERPLLSTNNSFDASTSTLPTPILGPINNEEKQVRGDEEMSEIADFDEDLLPSRATTPVSISTPTTTTTTTTTTPKIKLKSNSTGGSKTKKSAPRKSNLRQEIVPSEENSEIDITIAENEVEAM</sequence>
<name>A0A1B9I688_9TREE</name>
<feature type="compositionally biased region" description="Acidic residues" evidence="1">
    <location>
        <begin position="10"/>
        <end position="19"/>
    </location>
</feature>
<protein>
    <submittedName>
        <fullName evidence="2">Uncharacterized protein</fullName>
    </submittedName>
</protein>
<feature type="compositionally biased region" description="Acidic residues" evidence="1">
    <location>
        <begin position="55"/>
        <end position="68"/>
    </location>
</feature>
<feature type="compositionally biased region" description="Acidic residues" evidence="1">
    <location>
        <begin position="530"/>
        <end position="541"/>
    </location>
</feature>
<evidence type="ECO:0000313" key="2">
    <source>
        <dbReference type="EMBL" id="OCF51018.1"/>
    </source>
</evidence>
<feature type="region of interest" description="Disordered" evidence="1">
    <location>
        <begin position="468"/>
        <end position="487"/>
    </location>
</feature>
<feature type="compositionally biased region" description="Basic and acidic residues" evidence="1">
    <location>
        <begin position="520"/>
        <end position="529"/>
    </location>
</feature>
<feature type="compositionally biased region" description="Polar residues" evidence="1">
    <location>
        <begin position="478"/>
        <end position="487"/>
    </location>
</feature>
<feature type="compositionally biased region" description="Low complexity" evidence="1">
    <location>
        <begin position="547"/>
        <end position="578"/>
    </location>
</feature>
<feature type="compositionally biased region" description="Basic residues" evidence="1">
    <location>
        <begin position="579"/>
        <end position="589"/>
    </location>
</feature>
<dbReference type="EMBL" id="KI894009">
    <property type="protein sequence ID" value="OCF51018.1"/>
    <property type="molecule type" value="Genomic_DNA"/>
</dbReference>
<dbReference type="STRING" id="1296096.A0A1B9I688"/>
<reference evidence="2" key="2">
    <citation type="submission" date="2016-07" db="EMBL/GenBank/DDBJ databases">
        <title>Evolution of pathogenesis and genome organization in the Tremellales.</title>
        <authorList>
            <person name="Cuomo C."/>
            <person name="Litvintseva A."/>
            <person name="Heitman J."/>
            <person name="Chen Y."/>
            <person name="Sun S."/>
            <person name="Springer D."/>
            <person name="Dromer F."/>
            <person name="Young S."/>
            <person name="Zeng Q."/>
            <person name="Chapman S."/>
            <person name="Gujja S."/>
            <person name="Saif S."/>
            <person name="Birren B."/>
        </authorList>
    </citation>
    <scope>NUCLEOTIDE SEQUENCE</scope>
    <source>
        <strain evidence="2">CBS 10737</strain>
    </source>
</reference>
<proteinExistence type="predicted"/>
<feature type="region of interest" description="Disordered" evidence="1">
    <location>
        <begin position="1"/>
        <end position="292"/>
    </location>
</feature>
<evidence type="ECO:0000256" key="1">
    <source>
        <dbReference type="SAM" id="MobiDB-lite"/>
    </source>
</evidence>
<feature type="compositionally biased region" description="Polar residues" evidence="1">
    <location>
        <begin position="99"/>
        <end position="108"/>
    </location>
</feature>
<feature type="compositionally biased region" description="Basic and acidic residues" evidence="1">
    <location>
        <begin position="219"/>
        <end position="234"/>
    </location>
</feature>
<organism evidence="2">
    <name type="scientific">Kwoniella pini CBS 10737</name>
    <dbReference type="NCBI Taxonomy" id="1296096"/>
    <lineage>
        <taxon>Eukaryota</taxon>
        <taxon>Fungi</taxon>
        <taxon>Dikarya</taxon>
        <taxon>Basidiomycota</taxon>
        <taxon>Agaricomycotina</taxon>
        <taxon>Tremellomycetes</taxon>
        <taxon>Tremellales</taxon>
        <taxon>Cryptococcaceae</taxon>
        <taxon>Kwoniella</taxon>
    </lineage>
</organism>
<dbReference type="AlphaFoldDB" id="A0A1B9I688"/>
<feature type="region of interest" description="Disordered" evidence="1">
    <location>
        <begin position="508"/>
        <end position="615"/>
    </location>
</feature>
<dbReference type="OrthoDB" id="2564751at2759"/>
<gene>
    <name evidence="2" type="ORF">I206_03083</name>
</gene>
<reference evidence="2" key="1">
    <citation type="submission" date="2013-07" db="EMBL/GenBank/DDBJ databases">
        <title>The Genome Sequence of Cryptococcus pinus CBS10737.</title>
        <authorList>
            <consortium name="The Broad Institute Genome Sequencing Platform"/>
            <person name="Cuomo C."/>
            <person name="Litvintseva A."/>
            <person name="Chen Y."/>
            <person name="Heitman J."/>
            <person name="Sun S."/>
            <person name="Springer D."/>
            <person name="Dromer F."/>
            <person name="Young S.K."/>
            <person name="Zeng Q."/>
            <person name="Gargeya S."/>
            <person name="Fitzgerald M."/>
            <person name="Abouelleil A."/>
            <person name="Alvarado L."/>
            <person name="Berlin A.M."/>
            <person name="Chapman S.B."/>
            <person name="Dewar J."/>
            <person name="Goldberg J."/>
            <person name="Griggs A."/>
            <person name="Gujja S."/>
            <person name="Hansen M."/>
            <person name="Howarth C."/>
            <person name="Imamovic A."/>
            <person name="Larimer J."/>
            <person name="McCowan C."/>
            <person name="Murphy C."/>
            <person name="Pearson M."/>
            <person name="Priest M."/>
            <person name="Roberts A."/>
            <person name="Saif S."/>
            <person name="Shea T."/>
            <person name="Sykes S."/>
            <person name="Wortman J."/>
            <person name="Nusbaum C."/>
            <person name="Birren B."/>
        </authorList>
    </citation>
    <scope>NUCLEOTIDE SEQUENCE [LARGE SCALE GENOMIC DNA]</scope>
    <source>
        <strain evidence="2">CBS 10737</strain>
    </source>
</reference>